<keyword evidence="1" id="KW-0479">Metal-binding</keyword>
<organism evidence="8">
    <name type="scientific">Petromyces alliaceus</name>
    <name type="common">Aspergillus alliaceus</name>
    <dbReference type="NCBI Taxonomy" id="209559"/>
    <lineage>
        <taxon>Eukaryota</taxon>
        <taxon>Fungi</taxon>
        <taxon>Dikarya</taxon>
        <taxon>Ascomycota</taxon>
        <taxon>Pezizomycotina</taxon>
        <taxon>Eurotiomycetes</taxon>
        <taxon>Eurotiomycetidae</taxon>
        <taxon>Eurotiales</taxon>
        <taxon>Aspergillaceae</taxon>
        <taxon>Aspergillus</taxon>
        <taxon>Aspergillus subgen. Circumdati</taxon>
    </lineage>
</organism>
<dbReference type="GO" id="GO:0006351">
    <property type="term" value="P:DNA-templated transcription"/>
    <property type="evidence" value="ECO:0007669"/>
    <property type="project" value="InterPro"/>
</dbReference>
<evidence type="ECO:0000256" key="1">
    <source>
        <dbReference type="ARBA" id="ARBA00022723"/>
    </source>
</evidence>
<protein>
    <submittedName>
        <fullName evidence="8">Fungal-specific transcription factor domain-containing protein</fullName>
    </submittedName>
</protein>
<dbReference type="Proteomes" id="UP000326877">
    <property type="component" value="Unassembled WGS sequence"/>
</dbReference>
<dbReference type="CDD" id="cd12148">
    <property type="entry name" value="fungal_TF_MHR"/>
    <property type="match status" value="1"/>
</dbReference>
<evidence type="ECO:0000259" key="7">
    <source>
        <dbReference type="PROSITE" id="PS50048"/>
    </source>
</evidence>
<evidence type="ECO:0000256" key="2">
    <source>
        <dbReference type="ARBA" id="ARBA00023015"/>
    </source>
</evidence>
<dbReference type="PROSITE" id="PS00463">
    <property type="entry name" value="ZN2_CY6_FUNGAL_1"/>
    <property type="match status" value="1"/>
</dbReference>
<dbReference type="SMART" id="SM00906">
    <property type="entry name" value="Fungal_trans"/>
    <property type="match status" value="1"/>
</dbReference>
<dbReference type="PROSITE" id="PS50048">
    <property type="entry name" value="ZN2_CY6_FUNGAL_2"/>
    <property type="match status" value="1"/>
</dbReference>
<dbReference type="InterPro" id="IPR036864">
    <property type="entry name" value="Zn2-C6_fun-type_DNA-bd_sf"/>
</dbReference>
<dbReference type="AlphaFoldDB" id="A0A5N7CR67"/>
<dbReference type="Pfam" id="PF04082">
    <property type="entry name" value="Fungal_trans"/>
    <property type="match status" value="1"/>
</dbReference>
<dbReference type="Gene3D" id="4.10.240.10">
    <property type="entry name" value="Zn(2)-C6 fungal-type DNA-binding domain"/>
    <property type="match status" value="1"/>
</dbReference>
<dbReference type="InterPro" id="IPR007219">
    <property type="entry name" value="XnlR_reg_dom"/>
</dbReference>
<dbReference type="GO" id="GO:0000981">
    <property type="term" value="F:DNA-binding transcription factor activity, RNA polymerase II-specific"/>
    <property type="evidence" value="ECO:0007669"/>
    <property type="project" value="InterPro"/>
</dbReference>
<feature type="domain" description="Zn(2)-C6 fungal-type" evidence="7">
    <location>
        <begin position="17"/>
        <end position="47"/>
    </location>
</feature>
<dbReference type="CDD" id="cd00067">
    <property type="entry name" value="GAL4"/>
    <property type="match status" value="1"/>
</dbReference>
<dbReference type="InterPro" id="IPR001138">
    <property type="entry name" value="Zn2Cys6_DnaBD"/>
</dbReference>
<dbReference type="InterPro" id="IPR050987">
    <property type="entry name" value="AtrR-like"/>
</dbReference>
<keyword evidence="2" id="KW-0805">Transcription regulation</keyword>
<keyword evidence="4" id="KW-0804">Transcription</keyword>
<keyword evidence="5" id="KW-0539">Nucleus</keyword>
<name>A0A5N7CR67_PETAA</name>
<dbReference type="OrthoDB" id="2123952at2759"/>
<evidence type="ECO:0000256" key="5">
    <source>
        <dbReference type="ARBA" id="ARBA00023242"/>
    </source>
</evidence>
<dbReference type="GO" id="GO:0009893">
    <property type="term" value="P:positive regulation of metabolic process"/>
    <property type="evidence" value="ECO:0007669"/>
    <property type="project" value="UniProtKB-ARBA"/>
</dbReference>
<sequence length="735" mass="82488">MNKSRSPGTTTVRRAKACTTCRRKKTKCDGKRPICSPCKAFNLPCAFQDVLRPSSRTSRAYVEELERRVQDMEVQLQERPMHASRTESDSPNKIDASIPPLTAARISTNINSGSNDVENQSYRSSPSKCQPDEDNIQSNTDSEANRAPYVINAEGARMRYFGASSGFSIASPQGMKWLEGETRSGAWRSASQRTAPRWQLSSWYPRILQGDLGQRVSQPLPSKSTTVQLVGEYFSAFNRVMPLFHEGTVMRLVDKQFGWNPDESPSWWASLNVILASAYRERAQQLPDGSDEWQKSMGHIRNALNVVVELFMRAADLLAVQAMLGLAILFQNTPNPQPLFMFAAAGMRLSHSVGLHRNQTFGLSPSEIEERRRTFWIAFILDADISHRTGRPPVQDANDFDTPLPSESPHDGIGVVDVQGARLGYFHLLARFALIQHRVYSHLYTTSVQTKITRDLIGELKNCQEALLEWRISFEKHYVPELAFSNAPHYHLQHVLRLDFAYHCCYAKLYQVCILVRRPMAQAPEDLEDYAALDEQVNDTLVRSLESARSAVRLIKHVNLFGPSFAWGILYFPAAASVILSSHLLANPFHQHAASDLAMAHETIKFLSRISSEDPGTYVDYILSLCSELESAAKKASSQAAQDLSRQPMENINNSMKEPGGSVSNLTMPFHMNFATPQSEGVDLTRSAISQNYDMSTVDPTFDLAMNLQWPIPPFWNWGDMTTGSDENTNNEQAL</sequence>
<dbReference type="GO" id="GO:0008270">
    <property type="term" value="F:zinc ion binding"/>
    <property type="evidence" value="ECO:0007669"/>
    <property type="project" value="InterPro"/>
</dbReference>
<keyword evidence="3" id="KW-0238">DNA-binding</keyword>
<dbReference type="SMART" id="SM00066">
    <property type="entry name" value="GAL4"/>
    <property type="match status" value="1"/>
</dbReference>
<evidence type="ECO:0000313" key="8">
    <source>
        <dbReference type="EMBL" id="KAE8396177.1"/>
    </source>
</evidence>
<accession>A0A5N7CR67</accession>
<dbReference type="SUPFAM" id="SSF57701">
    <property type="entry name" value="Zn2/Cys6 DNA-binding domain"/>
    <property type="match status" value="1"/>
</dbReference>
<proteinExistence type="predicted"/>
<evidence type="ECO:0000256" key="4">
    <source>
        <dbReference type="ARBA" id="ARBA00023163"/>
    </source>
</evidence>
<evidence type="ECO:0000256" key="3">
    <source>
        <dbReference type="ARBA" id="ARBA00023125"/>
    </source>
</evidence>
<dbReference type="PANTHER" id="PTHR46910:SF25">
    <property type="entry name" value="ABC-TRANSPORTER-REGULATING TRANSCRIPTION FACTOR"/>
    <property type="match status" value="1"/>
</dbReference>
<evidence type="ECO:0000256" key="6">
    <source>
        <dbReference type="SAM" id="MobiDB-lite"/>
    </source>
</evidence>
<dbReference type="GO" id="GO:0003677">
    <property type="term" value="F:DNA binding"/>
    <property type="evidence" value="ECO:0007669"/>
    <property type="project" value="UniProtKB-KW"/>
</dbReference>
<feature type="compositionally biased region" description="Basic and acidic residues" evidence="6">
    <location>
        <begin position="79"/>
        <end position="92"/>
    </location>
</feature>
<dbReference type="EMBL" id="ML735216">
    <property type="protein sequence ID" value="KAE8396177.1"/>
    <property type="molecule type" value="Genomic_DNA"/>
</dbReference>
<reference evidence="8" key="1">
    <citation type="submission" date="2019-04" db="EMBL/GenBank/DDBJ databases">
        <title>Friends and foes A comparative genomics studyof 23 Aspergillus species from section Flavi.</title>
        <authorList>
            <consortium name="DOE Joint Genome Institute"/>
            <person name="Kjaerbolling I."/>
            <person name="Vesth T."/>
            <person name="Frisvad J.C."/>
            <person name="Nybo J.L."/>
            <person name="Theobald S."/>
            <person name="Kildgaard S."/>
            <person name="Isbrandt T."/>
            <person name="Kuo A."/>
            <person name="Sato A."/>
            <person name="Lyhne E.K."/>
            <person name="Kogle M.E."/>
            <person name="Wiebenga A."/>
            <person name="Kun R.S."/>
            <person name="Lubbers R.J."/>
            <person name="Makela M.R."/>
            <person name="Barry K."/>
            <person name="Chovatia M."/>
            <person name="Clum A."/>
            <person name="Daum C."/>
            <person name="Haridas S."/>
            <person name="He G."/>
            <person name="LaButti K."/>
            <person name="Lipzen A."/>
            <person name="Mondo S."/>
            <person name="Riley R."/>
            <person name="Salamov A."/>
            <person name="Simmons B.A."/>
            <person name="Magnuson J.K."/>
            <person name="Henrissat B."/>
            <person name="Mortensen U.H."/>
            <person name="Larsen T.O."/>
            <person name="Devries R.P."/>
            <person name="Grigoriev I.V."/>
            <person name="Machida M."/>
            <person name="Baker S.E."/>
            <person name="Andersen M.R."/>
        </authorList>
    </citation>
    <scope>NUCLEOTIDE SEQUENCE [LARGE SCALE GENOMIC DNA]</scope>
    <source>
        <strain evidence="8">IBT 14317</strain>
    </source>
</reference>
<feature type="region of interest" description="Disordered" evidence="6">
    <location>
        <begin position="73"/>
        <end position="145"/>
    </location>
</feature>
<gene>
    <name evidence="8" type="ORF">BDV23DRAFT_168431</name>
</gene>
<dbReference type="Pfam" id="PF00172">
    <property type="entry name" value="Zn_clus"/>
    <property type="match status" value="1"/>
</dbReference>
<dbReference type="PANTHER" id="PTHR46910">
    <property type="entry name" value="TRANSCRIPTION FACTOR PDR1"/>
    <property type="match status" value="1"/>
</dbReference>
<feature type="compositionally biased region" description="Polar residues" evidence="6">
    <location>
        <begin position="105"/>
        <end position="128"/>
    </location>
</feature>